<feature type="region of interest" description="Disordered" evidence="1">
    <location>
        <begin position="88"/>
        <end position="165"/>
    </location>
</feature>
<organism evidence="3 4">
    <name type="scientific">Trichoderma cornu-damae</name>
    <dbReference type="NCBI Taxonomy" id="654480"/>
    <lineage>
        <taxon>Eukaryota</taxon>
        <taxon>Fungi</taxon>
        <taxon>Dikarya</taxon>
        <taxon>Ascomycota</taxon>
        <taxon>Pezizomycotina</taxon>
        <taxon>Sordariomycetes</taxon>
        <taxon>Hypocreomycetidae</taxon>
        <taxon>Hypocreales</taxon>
        <taxon>Hypocreaceae</taxon>
        <taxon>Trichoderma</taxon>
    </lineage>
</organism>
<keyword evidence="2" id="KW-1133">Transmembrane helix</keyword>
<dbReference type="InterPro" id="IPR011431">
    <property type="entry name" value="Trafficking_Pga2"/>
</dbReference>
<proteinExistence type="predicted"/>
<dbReference type="GO" id="GO:0015031">
    <property type="term" value="P:protein transport"/>
    <property type="evidence" value="ECO:0007669"/>
    <property type="project" value="TreeGrafter"/>
</dbReference>
<feature type="compositionally biased region" description="Basic residues" evidence="1">
    <location>
        <begin position="132"/>
        <end position="141"/>
    </location>
</feature>
<dbReference type="Proteomes" id="UP000827724">
    <property type="component" value="Unassembled WGS sequence"/>
</dbReference>
<evidence type="ECO:0000256" key="2">
    <source>
        <dbReference type="SAM" id="Phobius"/>
    </source>
</evidence>
<evidence type="ECO:0008006" key="5">
    <source>
        <dbReference type="Google" id="ProtNLM"/>
    </source>
</evidence>
<reference evidence="3" key="1">
    <citation type="submission" date="2021-08" db="EMBL/GenBank/DDBJ databases">
        <title>Chromosome-Level Trichoderma cornu-damae using Hi-C Data.</title>
        <authorList>
            <person name="Kim C.S."/>
        </authorList>
    </citation>
    <scope>NUCLEOTIDE SEQUENCE</scope>
    <source>
        <strain evidence="3">KA19-0412C</strain>
    </source>
</reference>
<dbReference type="EMBL" id="JAIWOZ010000001">
    <property type="protein sequence ID" value="KAH6611134.1"/>
    <property type="molecule type" value="Genomic_DNA"/>
</dbReference>
<keyword evidence="4" id="KW-1185">Reference proteome</keyword>
<sequence>MDSQSHQQYQQDDAGQASLNTLGSIVARLSQYGQNASSNIQKSFGDMTTQGWLRLLMVVCTYLLIRPHIIKYSTKYAVNKLEEQDAKDKKQAQEAVAKMSPNDLRGLNSAAEADVDADEGAGGSSADWGSKARVRQRKMLRKMLEAEEQRRWEEEDDEDIRDLLE</sequence>
<name>A0A9P8TZP4_9HYPO</name>
<dbReference type="PANTHER" id="PTHR28199">
    <property type="entry name" value="PROCESSING OF GAS1 AND ALP PROTEIN 2"/>
    <property type="match status" value="1"/>
</dbReference>
<keyword evidence="2" id="KW-0472">Membrane</keyword>
<dbReference type="AlphaFoldDB" id="A0A9P8TZP4"/>
<dbReference type="Pfam" id="PF07543">
    <property type="entry name" value="PGA2"/>
    <property type="match status" value="1"/>
</dbReference>
<keyword evidence="2" id="KW-0812">Transmembrane</keyword>
<evidence type="ECO:0000256" key="1">
    <source>
        <dbReference type="SAM" id="MobiDB-lite"/>
    </source>
</evidence>
<gene>
    <name evidence="3" type="ORF">Trco_001154</name>
</gene>
<dbReference type="OrthoDB" id="4227028at2759"/>
<evidence type="ECO:0000313" key="3">
    <source>
        <dbReference type="EMBL" id="KAH6611134.1"/>
    </source>
</evidence>
<comment type="caution">
    <text evidence="3">The sequence shown here is derived from an EMBL/GenBank/DDBJ whole genome shotgun (WGS) entry which is preliminary data.</text>
</comment>
<evidence type="ECO:0000313" key="4">
    <source>
        <dbReference type="Proteomes" id="UP000827724"/>
    </source>
</evidence>
<protein>
    <recommendedName>
        <fullName evidence="5">DUF1531-domain-containing protein</fullName>
    </recommendedName>
</protein>
<feature type="compositionally biased region" description="Basic and acidic residues" evidence="1">
    <location>
        <begin position="142"/>
        <end position="153"/>
    </location>
</feature>
<feature type="transmembrane region" description="Helical" evidence="2">
    <location>
        <begin position="47"/>
        <end position="65"/>
    </location>
</feature>
<feature type="compositionally biased region" description="Acidic residues" evidence="1">
    <location>
        <begin position="154"/>
        <end position="165"/>
    </location>
</feature>
<accession>A0A9P8TZP4</accession>
<dbReference type="PANTHER" id="PTHR28199:SF1">
    <property type="entry name" value="PROCESSING OF GAS1 AND ALP PROTEIN 2"/>
    <property type="match status" value="1"/>
</dbReference>